<name>A0A5B7CTV4_PORTR</name>
<gene>
    <name evidence="1" type="ORF">E2C01_003547</name>
</gene>
<dbReference type="AlphaFoldDB" id="A0A5B7CTV4"/>
<dbReference type="Proteomes" id="UP000324222">
    <property type="component" value="Unassembled WGS sequence"/>
</dbReference>
<reference evidence="1 2" key="1">
    <citation type="submission" date="2019-05" db="EMBL/GenBank/DDBJ databases">
        <title>Another draft genome of Portunus trituberculatus and its Hox gene families provides insights of decapod evolution.</title>
        <authorList>
            <person name="Jeong J.-H."/>
            <person name="Song I."/>
            <person name="Kim S."/>
            <person name="Choi T."/>
            <person name="Kim D."/>
            <person name="Ryu S."/>
            <person name="Kim W."/>
        </authorList>
    </citation>
    <scope>NUCLEOTIDE SEQUENCE [LARGE SCALE GENOMIC DNA]</scope>
    <source>
        <tissue evidence="1">Muscle</tissue>
    </source>
</reference>
<dbReference type="EMBL" id="VSRR010000135">
    <property type="protein sequence ID" value="MPC10903.1"/>
    <property type="molecule type" value="Genomic_DNA"/>
</dbReference>
<accession>A0A5B7CTV4</accession>
<proteinExistence type="predicted"/>
<sequence length="174" mass="18698">MESNWAVRLAVVNTLVGVLSCSLVTLSNVHSGVRLTSVSTLLPPCHNSSWGSRLQLGDHRCGAVPSSPLELAGLGLGLPPTSDTAHVGTLVSRPILAELVRAGPCDERPQRRFLRCGAVPSSPPELAELGWGLPPPSVLVHDESLVPPPTALPSCPVWWMWIRNVMCHMYSLYL</sequence>
<evidence type="ECO:0000313" key="1">
    <source>
        <dbReference type="EMBL" id="MPC10903.1"/>
    </source>
</evidence>
<organism evidence="1 2">
    <name type="scientific">Portunus trituberculatus</name>
    <name type="common">Swimming crab</name>
    <name type="synonym">Neptunus trituberculatus</name>
    <dbReference type="NCBI Taxonomy" id="210409"/>
    <lineage>
        <taxon>Eukaryota</taxon>
        <taxon>Metazoa</taxon>
        <taxon>Ecdysozoa</taxon>
        <taxon>Arthropoda</taxon>
        <taxon>Crustacea</taxon>
        <taxon>Multicrustacea</taxon>
        <taxon>Malacostraca</taxon>
        <taxon>Eumalacostraca</taxon>
        <taxon>Eucarida</taxon>
        <taxon>Decapoda</taxon>
        <taxon>Pleocyemata</taxon>
        <taxon>Brachyura</taxon>
        <taxon>Eubrachyura</taxon>
        <taxon>Portunoidea</taxon>
        <taxon>Portunidae</taxon>
        <taxon>Portuninae</taxon>
        <taxon>Portunus</taxon>
    </lineage>
</organism>
<keyword evidence="2" id="KW-1185">Reference proteome</keyword>
<evidence type="ECO:0000313" key="2">
    <source>
        <dbReference type="Proteomes" id="UP000324222"/>
    </source>
</evidence>
<protein>
    <submittedName>
        <fullName evidence="1">Uncharacterized protein</fullName>
    </submittedName>
</protein>
<comment type="caution">
    <text evidence="1">The sequence shown here is derived from an EMBL/GenBank/DDBJ whole genome shotgun (WGS) entry which is preliminary data.</text>
</comment>